<accession>A0ABX1GXW5</accession>
<comment type="caution">
    <text evidence="1">The sequence shown here is derived from an EMBL/GenBank/DDBJ whole genome shotgun (WGS) entry which is preliminary data.</text>
</comment>
<evidence type="ECO:0000313" key="2">
    <source>
        <dbReference type="Proteomes" id="UP000772196"/>
    </source>
</evidence>
<dbReference type="RefSeq" id="WP_168536810.1">
    <property type="nucleotide sequence ID" value="NZ_JAAWWP010000003.1"/>
</dbReference>
<evidence type="ECO:0000313" key="1">
    <source>
        <dbReference type="EMBL" id="NKI40933.1"/>
    </source>
</evidence>
<dbReference type="Proteomes" id="UP000772196">
    <property type="component" value="Unassembled WGS sequence"/>
</dbReference>
<organism evidence="1 2">
    <name type="scientific">Streptomyces physcomitrii</name>
    <dbReference type="NCBI Taxonomy" id="2724184"/>
    <lineage>
        <taxon>Bacteria</taxon>
        <taxon>Bacillati</taxon>
        <taxon>Actinomycetota</taxon>
        <taxon>Actinomycetes</taxon>
        <taxon>Kitasatosporales</taxon>
        <taxon>Streptomycetaceae</taxon>
        <taxon>Streptomyces</taxon>
    </lineage>
</organism>
<dbReference type="EMBL" id="JAAWWP010000003">
    <property type="protein sequence ID" value="NKI40933.1"/>
    <property type="molecule type" value="Genomic_DNA"/>
</dbReference>
<proteinExistence type="predicted"/>
<evidence type="ECO:0008006" key="3">
    <source>
        <dbReference type="Google" id="ProtNLM"/>
    </source>
</evidence>
<sequence length="73" mass="8026">MTKPSAPRRHLSTSPFKAPVASPVKEFALGDRVSHDQFGLGRVLQVEDQVALLVDFGATQVRVASPYTRLHKL</sequence>
<gene>
    <name evidence="1" type="ORF">HFV08_06725</name>
</gene>
<name>A0ABX1GXW5_9ACTN</name>
<keyword evidence="2" id="KW-1185">Reference proteome</keyword>
<protein>
    <recommendedName>
        <fullName evidence="3">ATP-binding protein</fullName>
    </recommendedName>
</protein>
<reference evidence="1 2" key="1">
    <citation type="submission" date="2020-04" db="EMBL/GenBank/DDBJ databases">
        <title>Phylogenetic Diversity and Antibacterial Activity against Ralstonia solanacearum of Endophytic Actinomycete Isolated from Moss.</title>
        <authorList>
            <person name="Zhuang X."/>
        </authorList>
    </citation>
    <scope>NUCLEOTIDE SEQUENCE [LARGE SCALE GENOMIC DNA]</scope>
    <source>
        <strain evidence="1 2">LD120</strain>
    </source>
</reference>